<protein>
    <submittedName>
        <fullName evidence="4">SDR family oxidoreductase</fullName>
    </submittedName>
</protein>
<keyword evidence="5" id="KW-1185">Reference proteome</keyword>
<gene>
    <name evidence="4" type="ORF">GXP69_13965</name>
</gene>
<dbReference type="PANTHER" id="PTHR44196:SF2">
    <property type="entry name" value="SHORT-CHAIN DEHYDROGENASE-RELATED"/>
    <property type="match status" value="1"/>
</dbReference>
<dbReference type="AlphaFoldDB" id="A0A6B3LUY5"/>
<comment type="similarity">
    <text evidence="1 3">Belongs to the short-chain dehydrogenases/reductases (SDR) family.</text>
</comment>
<dbReference type="Pfam" id="PF00106">
    <property type="entry name" value="adh_short"/>
    <property type="match status" value="1"/>
</dbReference>
<evidence type="ECO:0000313" key="5">
    <source>
        <dbReference type="Proteomes" id="UP000474777"/>
    </source>
</evidence>
<evidence type="ECO:0000256" key="1">
    <source>
        <dbReference type="ARBA" id="ARBA00006484"/>
    </source>
</evidence>
<dbReference type="PIRSF" id="PIRSF000126">
    <property type="entry name" value="11-beta-HSD1"/>
    <property type="match status" value="1"/>
</dbReference>
<sequence>MEGNKQKTVLITGASNGFGMEFAKLFAKDGYNLVLVARSVERLRELGYSLQDEHQLQQVCIVQSDLSRREAPQEIYDQLKQQGVQVDVLVNNAGVGVHGFFHETELDRELDLIQLNITSLVHLTKLFLKDMVSRNEGKILNLASIVSFMPSPLMAVYAASKAFVLSFSEALQNEVKDKNITITALCPGASDTYFFKRADAENSRAANGPLSSPEDVAKDGYDALMKGETRVVSGVLNKVQAGISNVLPDSALASTMRFQMEEKQDGTDNRIPESRL</sequence>
<dbReference type="PRINTS" id="PR00080">
    <property type="entry name" value="SDRFAMILY"/>
</dbReference>
<evidence type="ECO:0000313" key="4">
    <source>
        <dbReference type="EMBL" id="NEM98805.1"/>
    </source>
</evidence>
<dbReference type="GO" id="GO:0016020">
    <property type="term" value="C:membrane"/>
    <property type="evidence" value="ECO:0007669"/>
    <property type="project" value="TreeGrafter"/>
</dbReference>
<accession>A0A6B3LUY5</accession>
<dbReference type="PANTHER" id="PTHR44196">
    <property type="entry name" value="DEHYDROGENASE/REDUCTASE SDR FAMILY MEMBER 7B"/>
    <property type="match status" value="1"/>
</dbReference>
<organism evidence="4 5">
    <name type="scientific">Pontibacter burrus</name>
    <dbReference type="NCBI Taxonomy" id="2704466"/>
    <lineage>
        <taxon>Bacteria</taxon>
        <taxon>Pseudomonadati</taxon>
        <taxon>Bacteroidota</taxon>
        <taxon>Cytophagia</taxon>
        <taxon>Cytophagales</taxon>
        <taxon>Hymenobacteraceae</taxon>
        <taxon>Pontibacter</taxon>
    </lineage>
</organism>
<dbReference type="InterPro" id="IPR020904">
    <property type="entry name" value="Sc_DH/Rdtase_CS"/>
</dbReference>
<evidence type="ECO:0000256" key="2">
    <source>
        <dbReference type="ARBA" id="ARBA00023002"/>
    </source>
</evidence>
<proteinExistence type="inferred from homology"/>
<dbReference type="GO" id="GO:0016491">
    <property type="term" value="F:oxidoreductase activity"/>
    <property type="evidence" value="ECO:0007669"/>
    <property type="project" value="UniProtKB-KW"/>
</dbReference>
<dbReference type="Proteomes" id="UP000474777">
    <property type="component" value="Unassembled WGS sequence"/>
</dbReference>
<keyword evidence="2" id="KW-0560">Oxidoreductase</keyword>
<dbReference type="SUPFAM" id="SSF51735">
    <property type="entry name" value="NAD(P)-binding Rossmann-fold domains"/>
    <property type="match status" value="1"/>
</dbReference>
<dbReference type="Gene3D" id="3.40.50.720">
    <property type="entry name" value="NAD(P)-binding Rossmann-like Domain"/>
    <property type="match status" value="1"/>
</dbReference>
<dbReference type="InterPro" id="IPR036291">
    <property type="entry name" value="NAD(P)-bd_dom_sf"/>
</dbReference>
<name>A0A6B3LUY5_9BACT</name>
<comment type="caution">
    <text evidence="4">The sequence shown here is derived from an EMBL/GenBank/DDBJ whole genome shotgun (WGS) entry which is preliminary data.</text>
</comment>
<evidence type="ECO:0000256" key="3">
    <source>
        <dbReference type="RuleBase" id="RU000363"/>
    </source>
</evidence>
<dbReference type="PRINTS" id="PR00081">
    <property type="entry name" value="GDHRDH"/>
</dbReference>
<dbReference type="PROSITE" id="PS00061">
    <property type="entry name" value="ADH_SHORT"/>
    <property type="match status" value="1"/>
</dbReference>
<dbReference type="EMBL" id="JAAGWD010000006">
    <property type="protein sequence ID" value="NEM98805.1"/>
    <property type="molecule type" value="Genomic_DNA"/>
</dbReference>
<reference evidence="4 5" key="1">
    <citation type="submission" date="2020-02" db="EMBL/GenBank/DDBJ databases">
        <authorList>
            <person name="Kim M.K."/>
        </authorList>
    </citation>
    <scope>NUCLEOTIDE SEQUENCE [LARGE SCALE GENOMIC DNA]</scope>
    <source>
        <strain evidence="4 5">BT327</strain>
    </source>
</reference>
<dbReference type="InterPro" id="IPR002347">
    <property type="entry name" value="SDR_fam"/>
</dbReference>
<dbReference type="CDD" id="cd05233">
    <property type="entry name" value="SDR_c"/>
    <property type="match status" value="1"/>
</dbReference>